<protein>
    <submittedName>
        <fullName evidence="2">Uncharacterized protein</fullName>
    </submittedName>
</protein>
<reference evidence="2" key="2">
    <citation type="submission" date="2016-06" db="EMBL/GenBank/DDBJ databases">
        <title>The genome of a short-lived fish provides insights into sex chromosome evolution and the genetic control of aging.</title>
        <authorList>
            <person name="Reichwald K."/>
            <person name="Felder M."/>
            <person name="Petzold A."/>
            <person name="Koch P."/>
            <person name="Groth M."/>
            <person name="Platzer M."/>
        </authorList>
    </citation>
    <scope>NUCLEOTIDE SEQUENCE</scope>
    <source>
        <tissue evidence="2">Brain</tissue>
    </source>
</reference>
<evidence type="ECO:0000313" key="2">
    <source>
        <dbReference type="EMBL" id="SBP83571.1"/>
    </source>
</evidence>
<name>A0A1A8CY51_NOTKA</name>
<feature type="region of interest" description="Disordered" evidence="1">
    <location>
        <begin position="77"/>
        <end position="127"/>
    </location>
</feature>
<sequence>METDCGTRVSRPTSSGQKARSKVEPRRAAIRTRPALGVQLASSKYFTGSRGLDQTGHVPGLEQAVEKCGRAPDGRCSGCPNETHQVPIDNQPEDDYKGRHRRRREGADVRSRCGLESAEERDHDPIP</sequence>
<feature type="region of interest" description="Disordered" evidence="1">
    <location>
        <begin position="1"/>
        <end position="28"/>
    </location>
</feature>
<evidence type="ECO:0000256" key="1">
    <source>
        <dbReference type="SAM" id="MobiDB-lite"/>
    </source>
</evidence>
<reference evidence="2" key="1">
    <citation type="submission" date="2016-05" db="EMBL/GenBank/DDBJ databases">
        <authorList>
            <person name="Lavstsen T."/>
            <person name="Jespersen J.S."/>
        </authorList>
    </citation>
    <scope>NUCLEOTIDE SEQUENCE</scope>
    <source>
        <tissue evidence="2">Brain</tissue>
    </source>
</reference>
<dbReference type="AlphaFoldDB" id="A0A1A8CY51"/>
<organism evidence="2">
    <name type="scientific">Nothobranchius kadleci</name>
    <name type="common">African annual killifish</name>
    <dbReference type="NCBI Taxonomy" id="1051664"/>
    <lineage>
        <taxon>Eukaryota</taxon>
        <taxon>Metazoa</taxon>
        <taxon>Chordata</taxon>
        <taxon>Craniata</taxon>
        <taxon>Vertebrata</taxon>
        <taxon>Euteleostomi</taxon>
        <taxon>Actinopterygii</taxon>
        <taxon>Neopterygii</taxon>
        <taxon>Teleostei</taxon>
        <taxon>Neoteleostei</taxon>
        <taxon>Acanthomorphata</taxon>
        <taxon>Ovalentaria</taxon>
        <taxon>Atherinomorphae</taxon>
        <taxon>Cyprinodontiformes</taxon>
        <taxon>Nothobranchiidae</taxon>
        <taxon>Nothobranchius</taxon>
    </lineage>
</organism>
<feature type="compositionally biased region" description="Basic and acidic residues" evidence="1">
    <location>
        <begin position="105"/>
        <end position="127"/>
    </location>
</feature>
<accession>A0A1A8CY51</accession>
<gene>
    <name evidence="2" type="primary">Nfu_g_1_018628</name>
</gene>
<dbReference type="EMBL" id="HADZ01019630">
    <property type="protein sequence ID" value="SBP83571.1"/>
    <property type="molecule type" value="Transcribed_RNA"/>
</dbReference>
<proteinExistence type="predicted"/>